<evidence type="ECO:0000256" key="1">
    <source>
        <dbReference type="ARBA" id="ARBA00010088"/>
    </source>
</evidence>
<dbReference type="PANTHER" id="PTHR43248:SF29">
    <property type="entry name" value="TRIPEPTIDYL AMINOPEPTIDASE"/>
    <property type="match status" value="1"/>
</dbReference>
<feature type="chain" id="PRO_5045363800" evidence="4">
    <location>
        <begin position="20"/>
        <end position="516"/>
    </location>
</feature>
<comment type="similarity">
    <text evidence="1">Belongs to the peptidase S33 family.</text>
</comment>
<dbReference type="Pfam" id="PF08386">
    <property type="entry name" value="Abhydrolase_4"/>
    <property type="match status" value="1"/>
</dbReference>
<evidence type="ECO:0000313" key="6">
    <source>
        <dbReference type="EMBL" id="MBP2181179.1"/>
    </source>
</evidence>
<keyword evidence="2 4" id="KW-0732">Signal</keyword>
<organism evidence="6 7">
    <name type="scientific">Amycolatopsis magusensis</name>
    <dbReference type="NCBI Taxonomy" id="882444"/>
    <lineage>
        <taxon>Bacteria</taxon>
        <taxon>Bacillati</taxon>
        <taxon>Actinomycetota</taxon>
        <taxon>Actinomycetes</taxon>
        <taxon>Pseudonocardiales</taxon>
        <taxon>Pseudonocardiaceae</taxon>
        <taxon>Amycolatopsis</taxon>
    </lineage>
</organism>
<evidence type="ECO:0000313" key="7">
    <source>
        <dbReference type="Proteomes" id="UP000741013"/>
    </source>
</evidence>
<keyword evidence="3" id="KW-0378">Hydrolase</keyword>
<feature type="signal peptide" evidence="4">
    <location>
        <begin position="1"/>
        <end position="19"/>
    </location>
</feature>
<accession>A0ABS4PQP0</accession>
<sequence length="516" mass="54501">MRKLLTVGMTVAVALGVVAGTAAPAGARQAGLSFGACPEDLAGTYPEMTCTTVQVPLDYTKPFGQQISLLVSKIPSKNPGKKRGSLFVNPGGPGGGAAEYVGRLSKADSTGTTRLPKDVLDAYDLIGMDPRGVEHSSPISCVEPDYFQAPQPDPDAPASRAEYWKVWGGYAEACGAKLKTVLPHLGTKNVARDMDRVRAGLGEDKLSFLGFSYGSYLGPVYGELFPGRTDRIVLDGLVNPEPEQMWYQAGFAQSPAVQQRVEDWLAWIAQYDSVFGLGSSVEQTRAAWNKTLADFRATPHGPVGAYELLGAVFGTMYAESGWEGLAHALSDYVNDGDDQGLLDWASPVPSEAGEQATAIFNAVTCLDAPWPADPAVWEADAAKVAPSSQFAWSNLWSSAACRTWPAPAEQRVKITGNGLPKALLFQTEKDPATPYAGALKMHQALPGSVLITERDSGKHCVFANPIAVTNPDAQRIGADYLVRGVLPGGDGTIPGHKLPVPTGTSALSTAPVAVVA</sequence>
<evidence type="ECO:0000259" key="5">
    <source>
        <dbReference type="Pfam" id="PF08386"/>
    </source>
</evidence>
<dbReference type="EMBL" id="JAGGMS010000001">
    <property type="protein sequence ID" value="MBP2181179.1"/>
    <property type="molecule type" value="Genomic_DNA"/>
</dbReference>
<reference evidence="6 7" key="1">
    <citation type="submission" date="2021-03" db="EMBL/GenBank/DDBJ databases">
        <title>Sequencing the genomes of 1000 actinobacteria strains.</title>
        <authorList>
            <person name="Klenk H.-P."/>
        </authorList>
    </citation>
    <scope>NUCLEOTIDE SEQUENCE [LARGE SCALE GENOMIC DNA]</scope>
    <source>
        <strain evidence="6 7">DSM 45510</strain>
    </source>
</reference>
<proteinExistence type="inferred from homology"/>
<protein>
    <submittedName>
        <fullName evidence="6">Pimeloyl-ACP methyl ester carboxylesterase</fullName>
    </submittedName>
</protein>
<comment type="caution">
    <text evidence="6">The sequence shown here is derived from an EMBL/GenBank/DDBJ whole genome shotgun (WGS) entry which is preliminary data.</text>
</comment>
<dbReference type="RefSeq" id="WP_209664631.1">
    <property type="nucleotide sequence ID" value="NZ_JAGGMS010000001.1"/>
</dbReference>
<dbReference type="Gene3D" id="3.40.50.1820">
    <property type="entry name" value="alpha/beta hydrolase"/>
    <property type="match status" value="1"/>
</dbReference>
<dbReference type="PANTHER" id="PTHR43248">
    <property type="entry name" value="2-SUCCINYL-6-HYDROXY-2,4-CYCLOHEXADIENE-1-CARBOXYLATE SYNTHASE"/>
    <property type="match status" value="1"/>
</dbReference>
<evidence type="ECO:0000256" key="3">
    <source>
        <dbReference type="ARBA" id="ARBA00022801"/>
    </source>
</evidence>
<gene>
    <name evidence="6" type="ORF">JOM49_002705</name>
</gene>
<dbReference type="InterPro" id="IPR013595">
    <property type="entry name" value="Pept_S33_TAP-like_C"/>
</dbReference>
<name>A0ABS4PQP0_9PSEU</name>
<dbReference type="SUPFAM" id="SSF53474">
    <property type="entry name" value="alpha/beta-Hydrolases"/>
    <property type="match status" value="1"/>
</dbReference>
<feature type="domain" description="Peptidase S33 tripeptidyl aminopeptidase-like C-terminal" evidence="5">
    <location>
        <begin position="392"/>
        <end position="490"/>
    </location>
</feature>
<keyword evidence="7" id="KW-1185">Reference proteome</keyword>
<dbReference type="Proteomes" id="UP000741013">
    <property type="component" value="Unassembled WGS sequence"/>
</dbReference>
<dbReference type="InterPro" id="IPR051601">
    <property type="entry name" value="Serine_prot/Carboxylest_S33"/>
</dbReference>
<evidence type="ECO:0000256" key="2">
    <source>
        <dbReference type="ARBA" id="ARBA00022729"/>
    </source>
</evidence>
<evidence type="ECO:0000256" key="4">
    <source>
        <dbReference type="SAM" id="SignalP"/>
    </source>
</evidence>
<dbReference type="InterPro" id="IPR029058">
    <property type="entry name" value="AB_hydrolase_fold"/>
</dbReference>